<feature type="region of interest" description="Disordered" evidence="1">
    <location>
        <begin position="23"/>
        <end position="75"/>
    </location>
</feature>
<keyword evidence="2" id="KW-0732">Signal</keyword>
<gene>
    <name evidence="3" type="ORF">H8S59_04835</name>
</gene>
<feature type="compositionally biased region" description="Pro residues" evidence="1">
    <location>
        <begin position="45"/>
        <end position="55"/>
    </location>
</feature>
<dbReference type="PROSITE" id="PS51257">
    <property type="entry name" value="PROKAR_LIPOPROTEIN"/>
    <property type="match status" value="1"/>
</dbReference>
<organism evidence="3 4">
    <name type="scientific">Pseudomonas folii</name>
    <dbReference type="NCBI Taxonomy" id="2762593"/>
    <lineage>
        <taxon>Bacteria</taxon>
        <taxon>Pseudomonadati</taxon>
        <taxon>Pseudomonadota</taxon>
        <taxon>Gammaproteobacteria</taxon>
        <taxon>Pseudomonadales</taxon>
        <taxon>Pseudomonadaceae</taxon>
        <taxon>Pseudomonas</taxon>
    </lineage>
</organism>
<evidence type="ECO:0000256" key="1">
    <source>
        <dbReference type="SAM" id="MobiDB-lite"/>
    </source>
</evidence>
<name>A0ABR7AVY2_9PSED</name>
<accession>A0ABR7AVY2</accession>
<keyword evidence="4" id="KW-1185">Reference proteome</keyword>
<dbReference type="EMBL" id="JACONW010000012">
    <property type="protein sequence ID" value="MBC3949088.1"/>
    <property type="molecule type" value="Genomic_DNA"/>
</dbReference>
<feature type="signal peptide" evidence="2">
    <location>
        <begin position="1"/>
        <end position="21"/>
    </location>
</feature>
<comment type="caution">
    <text evidence="3">The sequence shown here is derived from an EMBL/GenBank/DDBJ whole genome shotgun (WGS) entry which is preliminary data.</text>
</comment>
<sequence length="134" mass="14259">MYRAAARITLLGLVMGLSACAVQPTGPRSQEPIPTLPGKSQPGTPSTPAPTPAPKAPAAGPKTSSNFAPPPGGNSHWDARLGVHVLDDETDTFYRQRTYYRWNNGWTWSTGRNGPWQETDSSGVPAGLGKQFGN</sequence>
<dbReference type="Proteomes" id="UP000651852">
    <property type="component" value="Unassembled WGS sequence"/>
</dbReference>
<evidence type="ECO:0008006" key="5">
    <source>
        <dbReference type="Google" id="ProtNLM"/>
    </source>
</evidence>
<feature type="compositionally biased region" description="Polar residues" evidence="1">
    <location>
        <begin position="111"/>
        <end position="122"/>
    </location>
</feature>
<evidence type="ECO:0000256" key="2">
    <source>
        <dbReference type="SAM" id="SignalP"/>
    </source>
</evidence>
<dbReference type="RefSeq" id="WP_095099698.1">
    <property type="nucleotide sequence ID" value="NZ_JACONW010000012.1"/>
</dbReference>
<feature type="region of interest" description="Disordered" evidence="1">
    <location>
        <begin position="111"/>
        <end position="134"/>
    </location>
</feature>
<evidence type="ECO:0000313" key="4">
    <source>
        <dbReference type="Proteomes" id="UP000651852"/>
    </source>
</evidence>
<reference evidence="3 4" key="1">
    <citation type="submission" date="2020-08" db="EMBL/GenBank/DDBJ databases">
        <title>Putative novel bacterial strains isolated from necrotic wheat leaf tissues caused by Xanthomonas translucens.</title>
        <authorList>
            <person name="Tambong J.T."/>
        </authorList>
    </citation>
    <scope>NUCLEOTIDE SEQUENCE [LARGE SCALE GENOMIC DNA]</scope>
    <source>
        <strain evidence="3 4">DOAB 1069</strain>
    </source>
</reference>
<proteinExistence type="predicted"/>
<evidence type="ECO:0000313" key="3">
    <source>
        <dbReference type="EMBL" id="MBC3949088.1"/>
    </source>
</evidence>
<protein>
    <recommendedName>
        <fullName evidence="5">Lipoprotein</fullName>
    </recommendedName>
</protein>
<feature type="chain" id="PRO_5046383079" description="Lipoprotein" evidence="2">
    <location>
        <begin position="22"/>
        <end position="134"/>
    </location>
</feature>